<dbReference type="CDD" id="cd05958">
    <property type="entry name" value="ABCL"/>
    <property type="match status" value="1"/>
</dbReference>
<dbReference type="GO" id="GO:0005524">
    <property type="term" value="F:ATP binding"/>
    <property type="evidence" value="ECO:0007669"/>
    <property type="project" value="UniProtKB-KW"/>
</dbReference>
<name>A0A839ACK1_9HYPH</name>
<dbReference type="GO" id="GO:0016878">
    <property type="term" value="F:acid-thiol ligase activity"/>
    <property type="evidence" value="ECO:0007669"/>
    <property type="project" value="UniProtKB-ARBA"/>
</dbReference>
<proteinExistence type="inferred from homology"/>
<organism evidence="7 8">
    <name type="scientific">Stappia albiluteola</name>
    <dbReference type="NCBI Taxonomy" id="2758565"/>
    <lineage>
        <taxon>Bacteria</taxon>
        <taxon>Pseudomonadati</taxon>
        <taxon>Pseudomonadota</taxon>
        <taxon>Alphaproteobacteria</taxon>
        <taxon>Hyphomicrobiales</taxon>
        <taxon>Stappiaceae</taxon>
        <taxon>Stappia</taxon>
    </lineage>
</organism>
<dbReference type="InterPro" id="IPR045851">
    <property type="entry name" value="AMP-bd_C_sf"/>
</dbReference>
<dbReference type="AlphaFoldDB" id="A0A839ACK1"/>
<evidence type="ECO:0000313" key="8">
    <source>
        <dbReference type="Proteomes" id="UP000541109"/>
    </source>
</evidence>
<feature type="domain" description="AMP-binding enzyme C-terminal" evidence="6">
    <location>
        <begin position="448"/>
        <end position="526"/>
    </location>
</feature>
<dbReference type="InterPro" id="IPR000873">
    <property type="entry name" value="AMP-dep_synth/lig_dom"/>
</dbReference>
<accession>A0A839ACK1</accession>
<reference evidence="7 8" key="1">
    <citation type="submission" date="2020-07" db="EMBL/GenBank/DDBJ databases">
        <title>Stappia sp., F7233, whole genome shotgun sequencing project.</title>
        <authorList>
            <person name="Jiang S."/>
            <person name="Liu Z.W."/>
            <person name="Du Z.J."/>
        </authorList>
    </citation>
    <scope>NUCLEOTIDE SEQUENCE [LARGE SCALE GENOMIC DNA]</scope>
    <source>
        <strain evidence="7 8">F7233</strain>
    </source>
</reference>
<evidence type="ECO:0000256" key="4">
    <source>
        <dbReference type="ARBA" id="ARBA00022840"/>
    </source>
</evidence>
<dbReference type="InterPro" id="IPR020845">
    <property type="entry name" value="AMP-binding_CS"/>
</dbReference>
<evidence type="ECO:0000256" key="1">
    <source>
        <dbReference type="ARBA" id="ARBA00006432"/>
    </source>
</evidence>
<dbReference type="Gene3D" id="3.30.300.30">
    <property type="match status" value="1"/>
</dbReference>
<keyword evidence="4" id="KW-0067">ATP-binding</keyword>
<dbReference type="SUPFAM" id="SSF56801">
    <property type="entry name" value="Acetyl-CoA synthetase-like"/>
    <property type="match status" value="1"/>
</dbReference>
<feature type="domain" description="AMP-dependent synthetase/ligase" evidence="5">
    <location>
        <begin position="52"/>
        <end position="394"/>
    </location>
</feature>
<dbReference type="Pfam" id="PF00501">
    <property type="entry name" value="AMP-binding"/>
    <property type="match status" value="1"/>
</dbReference>
<protein>
    <submittedName>
        <fullName evidence="7">Benzoate-CoA ligase family protein</fullName>
    </submittedName>
</protein>
<dbReference type="InterPro" id="IPR011957">
    <property type="entry name" value="Benz_CoA_lig"/>
</dbReference>
<dbReference type="PANTHER" id="PTHR43352:SF1">
    <property type="entry name" value="ANTHRANILATE--COA LIGASE"/>
    <property type="match status" value="1"/>
</dbReference>
<dbReference type="Gene3D" id="3.40.50.12780">
    <property type="entry name" value="N-terminal domain of ligase-like"/>
    <property type="match status" value="1"/>
</dbReference>
<evidence type="ECO:0000256" key="3">
    <source>
        <dbReference type="ARBA" id="ARBA00022741"/>
    </source>
</evidence>
<dbReference type="PANTHER" id="PTHR43352">
    <property type="entry name" value="ACETYL-COA SYNTHETASE"/>
    <property type="match status" value="1"/>
</dbReference>
<dbReference type="EMBL" id="JACFXV010000043">
    <property type="protein sequence ID" value="MBA5776662.1"/>
    <property type="molecule type" value="Genomic_DNA"/>
</dbReference>
<evidence type="ECO:0000313" key="7">
    <source>
        <dbReference type="EMBL" id="MBA5776662.1"/>
    </source>
</evidence>
<dbReference type="InterPro" id="IPR025110">
    <property type="entry name" value="AMP-bd_C"/>
</dbReference>
<gene>
    <name evidence="7" type="ORF">H2509_05925</name>
</gene>
<dbReference type="InterPro" id="IPR042099">
    <property type="entry name" value="ANL_N_sf"/>
</dbReference>
<keyword evidence="2 7" id="KW-0436">Ligase</keyword>
<dbReference type="NCBIfam" id="TIGR02262">
    <property type="entry name" value="benz_CoA_lig"/>
    <property type="match status" value="1"/>
</dbReference>
<dbReference type="Proteomes" id="UP000541109">
    <property type="component" value="Unassembled WGS sequence"/>
</dbReference>
<dbReference type="GO" id="GO:0016405">
    <property type="term" value="F:CoA-ligase activity"/>
    <property type="evidence" value="ECO:0007669"/>
    <property type="project" value="InterPro"/>
</dbReference>
<comment type="caution">
    <text evidence="7">The sequence shown here is derived from an EMBL/GenBank/DDBJ whole genome shotgun (WGS) entry which is preliminary data.</text>
</comment>
<evidence type="ECO:0000259" key="6">
    <source>
        <dbReference type="Pfam" id="PF13193"/>
    </source>
</evidence>
<evidence type="ECO:0000259" key="5">
    <source>
        <dbReference type="Pfam" id="PF00501"/>
    </source>
</evidence>
<comment type="similarity">
    <text evidence="1">Belongs to the ATP-dependent AMP-binding enzyme family.</text>
</comment>
<dbReference type="GO" id="GO:0044550">
    <property type="term" value="P:secondary metabolite biosynthetic process"/>
    <property type="evidence" value="ECO:0007669"/>
    <property type="project" value="TreeGrafter"/>
</dbReference>
<dbReference type="PROSITE" id="PS00455">
    <property type="entry name" value="AMP_BINDING"/>
    <property type="match status" value="1"/>
</dbReference>
<keyword evidence="8" id="KW-1185">Reference proteome</keyword>
<dbReference type="Pfam" id="PF13193">
    <property type="entry name" value="AMP-binding_C"/>
    <property type="match status" value="1"/>
</dbReference>
<dbReference type="RefSeq" id="WP_182163258.1">
    <property type="nucleotide sequence ID" value="NZ_JACFXV010000043.1"/>
</dbReference>
<sequence length="542" mass="58658">MVKSAHVDTFTADNLPPREQWPEFINLDSLGYGERMNCAVELIDRNIEAGLGGKYAVISPELRWTYSELSRTVARIAHVLVQDFGLKPGNRVLLRFPNSPMMVAAYFAVLRAGGAVVATMPLLRAKELSAIAGKAQISLALCDHRLREEMEKTAAQVPELVSILYSGSGEGSSLEARMAEKAPEFTPCDTAADDVCLLGFTSGTTGEPKATMHFHRDMLAICDCYSREVLRPQSSDVFIGSPPLAFTFGLGGLVLFPFRAGATAVLLERAGPDDLLAAIPYYKPSVLFTAPTAYRAMLAKLTGVDFSSLRKCVSAGEPLPKATFDDWQQATGISIMDGIGATEMLHIFIAAREEEIRPGATGKPVPGYEARVVDEDGEEVPDGTPGKLAVRGPTGCRYLADPRQADYVKDGWNITGDTYIRDADGYFWYQARSDDMIISAGYNIAGPEVEATLLAHQAVAECGVVAQPDRERGQIVKAYVVLKPGVSGDAALVKALQEHVKAELAPYKYPRAVEFVDKLPRTETGKLQRFALREIAAASASS</sequence>
<evidence type="ECO:0000256" key="2">
    <source>
        <dbReference type="ARBA" id="ARBA00022598"/>
    </source>
</evidence>
<keyword evidence="3" id="KW-0547">Nucleotide-binding</keyword>
<dbReference type="FunFam" id="3.30.300.30:FF:000005">
    <property type="entry name" value="Acyl-coenzyme A synthetase ACSM5, mitochondrial"/>
    <property type="match status" value="1"/>
</dbReference>